<evidence type="ECO:0000313" key="1">
    <source>
        <dbReference type="EMBL" id="MDW8801393.1"/>
    </source>
</evidence>
<reference evidence="1 2" key="1">
    <citation type="submission" date="2023-04" db="EMBL/GenBank/DDBJ databases">
        <title>Clostridium tannerae sp. nov., isolated from the fecal material of an alpaca.</title>
        <authorList>
            <person name="Miller S."/>
            <person name="Hendry M."/>
            <person name="King J."/>
            <person name="Sankaranarayanan K."/>
            <person name="Lawson P.A."/>
        </authorList>
    </citation>
    <scope>NUCLEOTIDE SEQUENCE [LARGE SCALE GENOMIC DNA]</scope>
    <source>
        <strain evidence="1 2">A1-XYC3</strain>
    </source>
</reference>
<proteinExistence type="predicted"/>
<sequence length="47" mass="5729">MKIFKCLFSKKFKKEYSKQLVYKLNDIDEQIEKIYTKLKLDKPKKAS</sequence>
<name>A0ABU4JTD1_9CLOT</name>
<organism evidence="1 2">
    <name type="scientific">Clostridium tanneri</name>
    <dbReference type="NCBI Taxonomy" id="3037988"/>
    <lineage>
        <taxon>Bacteria</taxon>
        <taxon>Bacillati</taxon>
        <taxon>Bacillota</taxon>
        <taxon>Clostridia</taxon>
        <taxon>Eubacteriales</taxon>
        <taxon>Clostridiaceae</taxon>
        <taxon>Clostridium</taxon>
    </lineage>
</organism>
<dbReference type="EMBL" id="JARUJP010000009">
    <property type="protein sequence ID" value="MDW8801393.1"/>
    <property type="molecule type" value="Genomic_DNA"/>
</dbReference>
<accession>A0ABU4JTD1</accession>
<evidence type="ECO:0000313" key="2">
    <source>
        <dbReference type="Proteomes" id="UP001281656"/>
    </source>
</evidence>
<dbReference type="RefSeq" id="WP_318797989.1">
    <property type="nucleotide sequence ID" value="NZ_JARUJP010000009.1"/>
</dbReference>
<gene>
    <name evidence="1" type="ORF">P8V03_09525</name>
</gene>
<keyword evidence="2" id="KW-1185">Reference proteome</keyword>
<comment type="caution">
    <text evidence="1">The sequence shown here is derived from an EMBL/GenBank/DDBJ whole genome shotgun (WGS) entry which is preliminary data.</text>
</comment>
<protein>
    <submittedName>
        <fullName evidence="1">Uncharacterized protein</fullName>
    </submittedName>
</protein>
<dbReference type="Proteomes" id="UP001281656">
    <property type="component" value="Unassembled WGS sequence"/>
</dbReference>